<dbReference type="Proteomes" id="UP000075882">
    <property type="component" value="Unassembled WGS sequence"/>
</dbReference>
<keyword evidence="1" id="KW-0472">Membrane</keyword>
<accession>A0A8W7PZ73</accession>
<keyword evidence="1" id="KW-0812">Transmembrane</keyword>
<dbReference type="EnsemblMetazoa" id="ACOM040169-RA">
    <property type="protein sequence ID" value="ACOM040169-PA.1"/>
    <property type="gene ID" value="ACOM040169"/>
</dbReference>
<proteinExistence type="predicted"/>
<keyword evidence="1" id="KW-1133">Transmembrane helix</keyword>
<reference evidence="2" key="1">
    <citation type="submission" date="2022-08" db="UniProtKB">
        <authorList>
            <consortium name="EnsemblMetazoa"/>
        </authorList>
    </citation>
    <scope>IDENTIFICATION</scope>
</reference>
<feature type="transmembrane region" description="Helical" evidence="1">
    <location>
        <begin position="72"/>
        <end position="94"/>
    </location>
</feature>
<protein>
    <submittedName>
        <fullName evidence="2">Uncharacterized protein</fullName>
    </submittedName>
</protein>
<evidence type="ECO:0000313" key="2">
    <source>
        <dbReference type="EnsemblMetazoa" id="ACOM040169-PA.1"/>
    </source>
</evidence>
<name>A0A8W7PZ73_ANOCL</name>
<organism evidence="2">
    <name type="scientific">Anopheles coluzzii</name>
    <name type="common">African malaria mosquito</name>
    <dbReference type="NCBI Taxonomy" id="1518534"/>
    <lineage>
        <taxon>Eukaryota</taxon>
        <taxon>Metazoa</taxon>
        <taxon>Ecdysozoa</taxon>
        <taxon>Arthropoda</taxon>
        <taxon>Hexapoda</taxon>
        <taxon>Insecta</taxon>
        <taxon>Pterygota</taxon>
        <taxon>Neoptera</taxon>
        <taxon>Endopterygota</taxon>
        <taxon>Diptera</taxon>
        <taxon>Nematocera</taxon>
        <taxon>Culicoidea</taxon>
        <taxon>Culicidae</taxon>
        <taxon>Anophelinae</taxon>
        <taxon>Anopheles</taxon>
    </lineage>
</organism>
<evidence type="ECO:0000256" key="1">
    <source>
        <dbReference type="SAM" id="Phobius"/>
    </source>
</evidence>
<sequence length="103" mass="10892">LARNPAFRGAPACGSFQFGIAGAQETVPAGSAAPCRACRAPAHGTFYAARACNYAGTGLRTGAGRGVKLYCLAERIVCVCFFFLHFAVLCVRFCRARYCMIGS</sequence>
<dbReference type="AlphaFoldDB" id="A0A8W7PZ73"/>